<dbReference type="SUPFAM" id="SSF81301">
    <property type="entry name" value="Nucleotidyltransferase"/>
    <property type="match status" value="1"/>
</dbReference>
<protein>
    <submittedName>
        <fullName evidence="11">CCA-adding enzyme</fullName>
        <ecNumber evidence="11">2.7.7.72</ecNumber>
    </submittedName>
</protein>
<evidence type="ECO:0000259" key="10">
    <source>
        <dbReference type="Pfam" id="PF12627"/>
    </source>
</evidence>
<evidence type="ECO:0000313" key="11">
    <source>
        <dbReference type="EMBL" id="AQQ09039.1"/>
    </source>
</evidence>
<sequence length="404" mass="46217">MGEGKNITARKAAFKVLKTLRDNGFTAFYAGGCVRDMLIGREPKDYDIASDARPDEVERLFRRTVSVGAQFGVVLVMIKEHQIEVAAFRSEWGYTDGRRPDSIIFTDPEEDAKRRDFTINGLFFDPVEEEVFDYVGGREDIEKGIIRTIGNPQERFEEDYLRMLRAVRFSAELGFEIEPQTLKAVSEFSEKISRISSERIAVELEKIFLSPRPAVGIKLLIQTGLSSGILQHNFTEDSRGVCLLKFYARPVSLEMGILMLFMEDWQKAAQFARKLKLSSKSIQLIEWCRDNFYLLDFPDMALHKFRKLIADERFEFLFELKRAFQSFSGDLNDNLKIIKERQDEFEGKEILPAPLINGKDLLDFGLSPGPEVGGILEKVYHAQLDLEVNTRLQALSLAEKLVKS</sequence>
<dbReference type="InterPro" id="IPR050264">
    <property type="entry name" value="Bact_CCA-adding_enz_type3_sf"/>
</dbReference>
<evidence type="ECO:0000256" key="8">
    <source>
        <dbReference type="RuleBase" id="RU003953"/>
    </source>
</evidence>
<dbReference type="Gene3D" id="3.30.460.10">
    <property type="entry name" value="Beta Polymerase, domain 2"/>
    <property type="match status" value="1"/>
</dbReference>
<keyword evidence="3" id="KW-0819">tRNA processing</keyword>
<evidence type="ECO:0000256" key="2">
    <source>
        <dbReference type="ARBA" id="ARBA00022679"/>
    </source>
</evidence>
<dbReference type="Pfam" id="PF01743">
    <property type="entry name" value="PolyA_pol"/>
    <property type="match status" value="1"/>
</dbReference>
<evidence type="ECO:0000256" key="4">
    <source>
        <dbReference type="ARBA" id="ARBA00022695"/>
    </source>
</evidence>
<dbReference type="GO" id="GO:0000049">
    <property type="term" value="F:tRNA binding"/>
    <property type="evidence" value="ECO:0007669"/>
    <property type="project" value="TreeGrafter"/>
</dbReference>
<accession>A0A1Q2HNB7</accession>
<organism evidence="11 12">
    <name type="scientific">Sedimentisphaera cyanobacteriorum</name>
    <dbReference type="NCBI Taxonomy" id="1940790"/>
    <lineage>
        <taxon>Bacteria</taxon>
        <taxon>Pseudomonadati</taxon>
        <taxon>Planctomycetota</taxon>
        <taxon>Phycisphaerae</taxon>
        <taxon>Sedimentisphaerales</taxon>
        <taxon>Sedimentisphaeraceae</taxon>
        <taxon>Sedimentisphaera</taxon>
    </lineage>
</organism>
<feature type="domain" description="Poly A polymerase head" evidence="9">
    <location>
        <begin position="28"/>
        <end position="147"/>
    </location>
</feature>
<comment type="cofactor">
    <cofactor evidence="1">
        <name>Mg(2+)</name>
        <dbReference type="ChEBI" id="CHEBI:18420"/>
    </cofactor>
</comment>
<comment type="similarity">
    <text evidence="8">Belongs to the tRNA nucleotidyltransferase/poly(A) polymerase family.</text>
</comment>
<evidence type="ECO:0000256" key="3">
    <source>
        <dbReference type="ARBA" id="ARBA00022694"/>
    </source>
</evidence>
<evidence type="ECO:0000256" key="1">
    <source>
        <dbReference type="ARBA" id="ARBA00001946"/>
    </source>
</evidence>
<proteinExistence type="inferred from homology"/>
<keyword evidence="12" id="KW-1185">Reference proteome</keyword>
<reference evidence="12" key="1">
    <citation type="submission" date="2017-02" db="EMBL/GenBank/DDBJ databases">
        <title>Comparative genomics and description of representatives of a novel lineage of planctomycetes thriving in anoxic sediments.</title>
        <authorList>
            <person name="Spring S."/>
            <person name="Bunk B."/>
            <person name="Sproer C."/>
            <person name="Klenk H.-P."/>
        </authorList>
    </citation>
    <scope>NUCLEOTIDE SEQUENCE [LARGE SCALE GENOMIC DNA]</scope>
    <source>
        <strain evidence="12">L21-RPul-D3</strain>
    </source>
</reference>
<dbReference type="InterPro" id="IPR043519">
    <property type="entry name" value="NT_sf"/>
</dbReference>
<dbReference type="RefSeq" id="WP_077539498.1">
    <property type="nucleotide sequence ID" value="NZ_CP019633.1"/>
</dbReference>
<dbReference type="GO" id="GO:0046872">
    <property type="term" value="F:metal ion binding"/>
    <property type="evidence" value="ECO:0007669"/>
    <property type="project" value="UniProtKB-KW"/>
</dbReference>
<dbReference type="GO" id="GO:0000166">
    <property type="term" value="F:nucleotide binding"/>
    <property type="evidence" value="ECO:0007669"/>
    <property type="project" value="UniProtKB-KW"/>
</dbReference>
<dbReference type="OrthoDB" id="9805698at2"/>
<dbReference type="KEGG" id="pbu:L21SP3_00836"/>
<dbReference type="STRING" id="1940790.L21SP3_00836"/>
<dbReference type="GO" id="GO:0008033">
    <property type="term" value="P:tRNA processing"/>
    <property type="evidence" value="ECO:0007669"/>
    <property type="project" value="UniProtKB-KW"/>
</dbReference>
<feature type="domain" description="tRNA nucleotidyltransferase/poly(A) polymerase RNA and SrmB- binding" evidence="10">
    <location>
        <begin position="174"/>
        <end position="230"/>
    </location>
</feature>
<dbReference type="PANTHER" id="PTHR46173:SF1">
    <property type="entry name" value="CCA TRNA NUCLEOTIDYLTRANSFERASE 1, MITOCHONDRIAL"/>
    <property type="match status" value="1"/>
</dbReference>
<evidence type="ECO:0000256" key="5">
    <source>
        <dbReference type="ARBA" id="ARBA00022723"/>
    </source>
</evidence>
<keyword evidence="5" id="KW-0479">Metal-binding</keyword>
<dbReference type="EMBL" id="CP019633">
    <property type="protein sequence ID" value="AQQ09039.1"/>
    <property type="molecule type" value="Genomic_DNA"/>
</dbReference>
<gene>
    <name evidence="11" type="primary">cca</name>
    <name evidence="11" type="ORF">L21SP3_00836</name>
</gene>
<keyword evidence="4 11" id="KW-0548">Nucleotidyltransferase</keyword>
<dbReference type="InterPro" id="IPR032828">
    <property type="entry name" value="PolyA_RNA-bd"/>
</dbReference>
<evidence type="ECO:0000256" key="7">
    <source>
        <dbReference type="ARBA" id="ARBA00022842"/>
    </source>
</evidence>
<evidence type="ECO:0000259" key="9">
    <source>
        <dbReference type="Pfam" id="PF01743"/>
    </source>
</evidence>
<dbReference type="CDD" id="cd05398">
    <property type="entry name" value="NT_ClassII-CCAase"/>
    <property type="match status" value="1"/>
</dbReference>
<dbReference type="Gene3D" id="1.10.3090.10">
    <property type="entry name" value="cca-adding enzyme, domain 2"/>
    <property type="match status" value="1"/>
</dbReference>
<evidence type="ECO:0000313" key="12">
    <source>
        <dbReference type="Proteomes" id="UP000188273"/>
    </source>
</evidence>
<keyword evidence="8" id="KW-0694">RNA-binding</keyword>
<keyword evidence="6" id="KW-0547">Nucleotide-binding</keyword>
<dbReference type="InterPro" id="IPR002646">
    <property type="entry name" value="PolA_pol_head_dom"/>
</dbReference>
<dbReference type="Pfam" id="PF12627">
    <property type="entry name" value="PolyA_pol_RNAbd"/>
    <property type="match status" value="1"/>
</dbReference>
<dbReference type="EC" id="2.7.7.72" evidence="11"/>
<dbReference type="AlphaFoldDB" id="A0A1Q2HNB7"/>
<dbReference type="Proteomes" id="UP000188273">
    <property type="component" value="Chromosome"/>
</dbReference>
<dbReference type="PANTHER" id="PTHR46173">
    <property type="entry name" value="CCA TRNA NUCLEOTIDYLTRANSFERASE 1, MITOCHONDRIAL"/>
    <property type="match status" value="1"/>
</dbReference>
<dbReference type="GO" id="GO:0004810">
    <property type="term" value="F:CCA tRNA nucleotidyltransferase activity"/>
    <property type="evidence" value="ECO:0007669"/>
    <property type="project" value="UniProtKB-EC"/>
</dbReference>
<keyword evidence="7" id="KW-0460">Magnesium</keyword>
<dbReference type="SUPFAM" id="SSF81891">
    <property type="entry name" value="Poly A polymerase C-terminal region-like"/>
    <property type="match status" value="1"/>
</dbReference>
<keyword evidence="2 8" id="KW-0808">Transferase</keyword>
<name>A0A1Q2HNB7_9BACT</name>
<evidence type="ECO:0000256" key="6">
    <source>
        <dbReference type="ARBA" id="ARBA00022741"/>
    </source>
</evidence>